<evidence type="ECO:0000313" key="2">
    <source>
        <dbReference type="EMBL" id="KAG9335003.1"/>
    </source>
</evidence>
<gene>
    <name evidence="2" type="ORF">JZ751_006143</name>
</gene>
<reference evidence="2" key="1">
    <citation type="thesis" date="2021" institute="BYU ScholarsArchive" country="Provo, UT, USA">
        <title>Applications of and Algorithms for Genome Assembly and Genomic Analyses with an Emphasis on Marine Teleosts.</title>
        <authorList>
            <person name="Pickett B.D."/>
        </authorList>
    </citation>
    <scope>NUCLEOTIDE SEQUENCE</scope>
    <source>
        <strain evidence="2">HI-2016</strain>
    </source>
</reference>
<sequence length="89" mass="10030">MERKGLKLNRAFVVFPELGVTPTSVAGLSPLWQVIQQLKLSQNESAALQELLEWRRRLCEERGDWRQRPVAAPPPLCKSSPALVKKALP</sequence>
<dbReference type="EMBL" id="JAFBMS010000131">
    <property type="protein sequence ID" value="KAG9335003.1"/>
    <property type="molecule type" value="Genomic_DNA"/>
</dbReference>
<keyword evidence="3" id="KW-1185">Reference proteome</keyword>
<organism evidence="2 3">
    <name type="scientific">Albula glossodonta</name>
    <name type="common">roundjaw bonefish</name>
    <dbReference type="NCBI Taxonomy" id="121402"/>
    <lineage>
        <taxon>Eukaryota</taxon>
        <taxon>Metazoa</taxon>
        <taxon>Chordata</taxon>
        <taxon>Craniata</taxon>
        <taxon>Vertebrata</taxon>
        <taxon>Euteleostomi</taxon>
        <taxon>Actinopterygii</taxon>
        <taxon>Neopterygii</taxon>
        <taxon>Teleostei</taxon>
        <taxon>Albuliformes</taxon>
        <taxon>Albulidae</taxon>
        <taxon>Albula</taxon>
    </lineage>
</organism>
<evidence type="ECO:0000256" key="1">
    <source>
        <dbReference type="SAM" id="MobiDB-lite"/>
    </source>
</evidence>
<evidence type="ECO:0000313" key="3">
    <source>
        <dbReference type="Proteomes" id="UP000824540"/>
    </source>
</evidence>
<protein>
    <submittedName>
        <fullName evidence="2">Uncharacterized protein</fullName>
    </submittedName>
</protein>
<accession>A0A8T2N462</accession>
<comment type="caution">
    <text evidence="2">The sequence shown here is derived from an EMBL/GenBank/DDBJ whole genome shotgun (WGS) entry which is preliminary data.</text>
</comment>
<dbReference type="Proteomes" id="UP000824540">
    <property type="component" value="Unassembled WGS sequence"/>
</dbReference>
<dbReference type="AlphaFoldDB" id="A0A8T2N462"/>
<proteinExistence type="predicted"/>
<name>A0A8T2N462_9TELE</name>
<feature type="region of interest" description="Disordered" evidence="1">
    <location>
        <begin position="68"/>
        <end position="89"/>
    </location>
</feature>